<dbReference type="Gene3D" id="3.30.450.270">
    <property type="match status" value="1"/>
</dbReference>
<keyword evidence="8 15" id="KW-0418">Kinase</keyword>
<sequence length="883" mass="99845">MSSNVTSESLWNRAIAQCCQEPVHILGHIQLFGALLATDENLEQITHVSANLALMLGLTEDQGDVTSYLGQDLQRLLPEDLIHRLRSACGLPWIQTRRERVDIYNIQGKDFEVSVHFNGHRTLIEIEPLSVVLERPTTLMPRMMSLLQSLDSSEMLLAAITEELRNTTGFDRVMAYQFLQDGSGEVVAESLSNDMESFLGLRFPATDIPDLSRSLFLKTSLRVIPDIDATPVPLLAWDSDEEPLDLSLAEIRGASTFHTQHYLRGMGVQSSMTLAITNGEKLWGLFALHHTQPRLLSSEFRTALDLCGMLFSLQLQQTITTEHFYIRKQAARVLAQTFTQVKQTSNTSNKREKVLNQSWQTLVSKVLPQLCKLLEADGLSFVVDQKIFTSYGHVPPEPSILALINHQPFQEKVHSETGIVTVESFALLELSRTESLPDSVSVPVDWGESAGGGFFLLQYHANHYFVFFRNELSSEVKWAGNPDQQELIATDTRDSEFQFSPQRSFEMYQEIVRGHCRPWSRHDLAVILELKASLNHEIVMFLQQQQNLLIAELKHRVKNTLALIRSVVNQTSRSQTSLADYINVLEQRIAALGLAHELLSHSGTEWPNLEDILTIELRPYLSDEFECGKQAQLNGPKVKLSSNFIPTFILVIHELVSNAVKYGALSVPEGKVIVNWQQVNGGASIYWREVNGPRVYLPQKRGFGCELLERAIPYEFGGEATLRFLSTGVEADFWLPQDLLEWVSLNPKLQQHDSVQQVKKTVNPYLRKGASLLVEDSMLIAMELEHTLKKLGFEQVDSAPNVARALELLEQNQYRICWLDIDLKHETSFALAYELQNRQIPFAFTTGYDSKFTLPNDLKSVTLLKKPLNSAKIIDTLNRILKT</sequence>
<dbReference type="Pfam" id="PF07536">
    <property type="entry name" value="HWE_HK"/>
    <property type="match status" value="1"/>
</dbReference>
<feature type="domain" description="Response regulatory" evidence="14">
    <location>
        <begin position="770"/>
        <end position="881"/>
    </location>
</feature>
<dbReference type="Proteomes" id="UP000320055">
    <property type="component" value="Unassembled WGS sequence"/>
</dbReference>
<dbReference type="InterPro" id="IPR029016">
    <property type="entry name" value="GAF-like_dom_sf"/>
</dbReference>
<evidence type="ECO:0000256" key="11">
    <source>
        <dbReference type="ARBA" id="ARBA00023170"/>
    </source>
</evidence>
<evidence type="ECO:0000256" key="6">
    <source>
        <dbReference type="ARBA" id="ARBA00022679"/>
    </source>
</evidence>
<dbReference type="SMART" id="SM00065">
    <property type="entry name" value="GAF"/>
    <property type="match status" value="1"/>
</dbReference>
<evidence type="ECO:0000256" key="3">
    <source>
        <dbReference type="ARBA" id="ARBA00022543"/>
    </source>
</evidence>
<dbReference type="GO" id="GO:0006355">
    <property type="term" value="P:regulation of DNA-templated transcription"/>
    <property type="evidence" value="ECO:0007669"/>
    <property type="project" value="InterPro"/>
</dbReference>
<accession>A0A563VNJ9</accession>
<evidence type="ECO:0000256" key="12">
    <source>
        <dbReference type="PROSITE-ProRule" id="PRU00169"/>
    </source>
</evidence>
<name>A0A563VNJ9_9CYAN</name>
<evidence type="ECO:0000313" key="16">
    <source>
        <dbReference type="Proteomes" id="UP000320055"/>
    </source>
</evidence>
<evidence type="ECO:0000256" key="4">
    <source>
        <dbReference type="ARBA" id="ARBA00022553"/>
    </source>
</evidence>
<dbReference type="InterPro" id="IPR013515">
    <property type="entry name" value="Phytochrome_cen-reg"/>
</dbReference>
<dbReference type="Pfam" id="PF08446">
    <property type="entry name" value="PAS_2"/>
    <property type="match status" value="1"/>
</dbReference>
<evidence type="ECO:0000256" key="10">
    <source>
        <dbReference type="ARBA" id="ARBA00022991"/>
    </source>
</evidence>
<evidence type="ECO:0000256" key="1">
    <source>
        <dbReference type="ARBA" id="ARBA00000085"/>
    </source>
</evidence>
<dbReference type="Pfam" id="PF01590">
    <property type="entry name" value="GAF"/>
    <property type="match status" value="1"/>
</dbReference>
<evidence type="ECO:0000256" key="9">
    <source>
        <dbReference type="ARBA" id="ARBA00022840"/>
    </source>
</evidence>
<keyword evidence="16" id="KW-1185">Reference proteome</keyword>
<dbReference type="PANTHER" id="PTHR41523">
    <property type="entry name" value="TWO-COMPONENT SYSTEM SENSOR PROTEIN"/>
    <property type="match status" value="1"/>
</dbReference>
<dbReference type="Gene3D" id="3.40.50.2300">
    <property type="match status" value="1"/>
</dbReference>
<keyword evidence="5" id="KW-0716">Sensory transduction</keyword>
<dbReference type="InterPro" id="IPR043150">
    <property type="entry name" value="Phytochrome_PHY_sf"/>
</dbReference>
<dbReference type="SMART" id="SM00448">
    <property type="entry name" value="REC"/>
    <property type="match status" value="1"/>
</dbReference>
<dbReference type="InterPro" id="IPR011006">
    <property type="entry name" value="CheY-like_superfamily"/>
</dbReference>
<dbReference type="OrthoDB" id="136506at2"/>
<evidence type="ECO:0000256" key="2">
    <source>
        <dbReference type="ARBA" id="ARBA00012438"/>
    </source>
</evidence>
<dbReference type="SMART" id="SM00911">
    <property type="entry name" value="HWE_HK"/>
    <property type="match status" value="1"/>
</dbReference>
<proteinExistence type="predicted"/>
<dbReference type="PROSITE" id="PS50046">
    <property type="entry name" value="PHYTOCHROME_2"/>
    <property type="match status" value="1"/>
</dbReference>
<reference evidence="15 16" key="1">
    <citation type="submission" date="2019-01" db="EMBL/GenBank/DDBJ databases">
        <authorList>
            <person name="Brito A."/>
        </authorList>
    </citation>
    <scope>NUCLEOTIDE SEQUENCE [LARGE SCALE GENOMIC DNA]</scope>
    <source>
        <strain evidence="15">1</strain>
    </source>
</reference>
<keyword evidence="6" id="KW-0808">Transferase</keyword>
<dbReference type="InterPro" id="IPR011102">
    <property type="entry name" value="Sig_transdc_His_kinase_HWE"/>
</dbReference>
<feature type="domain" description="Phytochrome chromophore attachment site" evidence="13">
    <location>
        <begin position="152"/>
        <end position="322"/>
    </location>
</feature>
<dbReference type="SUPFAM" id="SSF55785">
    <property type="entry name" value="PYP-like sensor domain (PAS domain)"/>
    <property type="match status" value="1"/>
</dbReference>
<dbReference type="RefSeq" id="WP_144864349.1">
    <property type="nucleotide sequence ID" value="NZ_LR213779.1"/>
</dbReference>
<feature type="modified residue" description="4-aspartylphosphate" evidence="12">
    <location>
        <position position="820"/>
    </location>
</feature>
<dbReference type="GO" id="GO:0005524">
    <property type="term" value="F:ATP binding"/>
    <property type="evidence" value="ECO:0007669"/>
    <property type="project" value="UniProtKB-KW"/>
</dbReference>
<evidence type="ECO:0000313" key="15">
    <source>
        <dbReference type="EMBL" id="VEP13040.1"/>
    </source>
</evidence>
<dbReference type="Pfam" id="PF00072">
    <property type="entry name" value="Response_reg"/>
    <property type="match status" value="1"/>
</dbReference>
<dbReference type="Gene3D" id="3.30.450.40">
    <property type="match status" value="1"/>
</dbReference>
<dbReference type="InterPro" id="IPR016132">
    <property type="entry name" value="Phyto_chromo_attachment"/>
</dbReference>
<keyword evidence="7" id="KW-0547">Nucleotide-binding</keyword>
<dbReference type="InterPro" id="IPR035965">
    <property type="entry name" value="PAS-like_dom_sf"/>
</dbReference>
<evidence type="ECO:0000259" key="13">
    <source>
        <dbReference type="PROSITE" id="PS50046"/>
    </source>
</evidence>
<evidence type="ECO:0000256" key="5">
    <source>
        <dbReference type="ARBA" id="ARBA00022606"/>
    </source>
</evidence>
<dbReference type="AlphaFoldDB" id="A0A563VNJ9"/>
<dbReference type="EC" id="2.7.13.3" evidence="2"/>
<keyword evidence="11" id="KW-0675">Receptor</keyword>
<organism evidence="15 16">
    <name type="scientific">Hyella patelloides LEGE 07179</name>
    <dbReference type="NCBI Taxonomy" id="945734"/>
    <lineage>
        <taxon>Bacteria</taxon>
        <taxon>Bacillati</taxon>
        <taxon>Cyanobacteriota</taxon>
        <taxon>Cyanophyceae</taxon>
        <taxon>Pleurocapsales</taxon>
        <taxon>Hyellaceae</taxon>
        <taxon>Hyella</taxon>
    </lineage>
</organism>
<dbReference type="InterPro" id="IPR001294">
    <property type="entry name" value="Phytochrome"/>
</dbReference>
<dbReference type="GO" id="GO:0009584">
    <property type="term" value="P:detection of visible light"/>
    <property type="evidence" value="ECO:0007669"/>
    <property type="project" value="InterPro"/>
</dbReference>
<dbReference type="InterPro" id="IPR001789">
    <property type="entry name" value="Sig_transdc_resp-reg_receiver"/>
</dbReference>
<dbReference type="Pfam" id="PF00360">
    <property type="entry name" value="PHY"/>
    <property type="match status" value="1"/>
</dbReference>
<dbReference type="InterPro" id="IPR013654">
    <property type="entry name" value="PAS_2"/>
</dbReference>
<dbReference type="GO" id="GO:0009881">
    <property type="term" value="F:photoreceptor activity"/>
    <property type="evidence" value="ECO:0007669"/>
    <property type="project" value="UniProtKB-KW"/>
</dbReference>
<keyword evidence="4 12" id="KW-0597">Phosphoprotein</keyword>
<dbReference type="PROSITE" id="PS50110">
    <property type="entry name" value="RESPONSE_REGULATORY"/>
    <property type="match status" value="1"/>
</dbReference>
<dbReference type="PRINTS" id="PR01033">
    <property type="entry name" value="PHYTOCHROME"/>
</dbReference>
<dbReference type="SUPFAM" id="SSF52172">
    <property type="entry name" value="CheY-like"/>
    <property type="match status" value="1"/>
</dbReference>
<keyword evidence="9" id="KW-0067">ATP-binding</keyword>
<evidence type="ECO:0000256" key="8">
    <source>
        <dbReference type="ARBA" id="ARBA00022777"/>
    </source>
</evidence>
<dbReference type="Gene3D" id="3.30.450.20">
    <property type="entry name" value="PAS domain"/>
    <property type="match status" value="1"/>
</dbReference>
<dbReference type="EMBL" id="CAACVJ010000090">
    <property type="protein sequence ID" value="VEP13040.1"/>
    <property type="molecule type" value="Genomic_DNA"/>
</dbReference>
<keyword evidence="10" id="KW-0157">Chromophore</keyword>
<protein>
    <recommendedName>
        <fullName evidence="2">histidine kinase</fullName>
        <ecNumber evidence="2">2.7.13.3</ecNumber>
    </recommendedName>
</protein>
<dbReference type="PANTHER" id="PTHR41523:SF7">
    <property type="entry name" value="HISTIDINE KINASE"/>
    <property type="match status" value="1"/>
</dbReference>
<evidence type="ECO:0000259" key="14">
    <source>
        <dbReference type="PROSITE" id="PS50110"/>
    </source>
</evidence>
<evidence type="ECO:0000256" key="7">
    <source>
        <dbReference type="ARBA" id="ARBA00022741"/>
    </source>
</evidence>
<dbReference type="GO" id="GO:0000160">
    <property type="term" value="P:phosphorelay signal transduction system"/>
    <property type="evidence" value="ECO:0007669"/>
    <property type="project" value="InterPro"/>
</dbReference>
<comment type="catalytic activity">
    <reaction evidence="1">
        <text>ATP + protein L-histidine = ADP + protein N-phospho-L-histidine.</text>
        <dbReference type="EC" id="2.7.13.3"/>
    </reaction>
</comment>
<dbReference type="GO" id="GO:0004673">
    <property type="term" value="F:protein histidine kinase activity"/>
    <property type="evidence" value="ECO:0007669"/>
    <property type="project" value="UniProtKB-EC"/>
</dbReference>
<gene>
    <name evidence="15" type="ORF">H1P_180022</name>
</gene>
<dbReference type="SUPFAM" id="SSF55781">
    <property type="entry name" value="GAF domain-like"/>
    <property type="match status" value="2"/>
</dbReference>
<keyword evidence="3" id="KW-0600">Photoreceptor protein</keyword>
<dbReference type="InterPro" id="IPR003018">
    <property type="entry name" value="GAF"/>
</dbReference>